<protein>
    <recommendedName>
        <fullName evidence="4">Glycosyltransferase family 34 protein</fullName>
    </recommendedName>
</protein>
<keyword evidence="3" id="KW-1185">Reference proteome</keyword>
<evidence type="ECO:0008006" key="4">
    <source>
        <dbReference type="Google" id="ProtNLM"/>
    </source>
</evidence>
<keyword evidence="1" id="KW-1133">Transmembrane helix</keyword>
<feature type="transmembrane region" description="Helical" evidence="1">
    <location>
        <begin position="5"/>
        <end position="27"/>
    </location>
</feature>
<organism evidence="2 3">
    <name type="scientific">Lecanosticta acicola</name>
    <dbReference type="NCBI Taxonomy" id="111012"/>
    <lineage>
        <taxon>Eukaryota</taxon>
        <taxon>Fungi</taxon>
        <taxon>Dikarya</taxon>
        <taxon>Ascomycota</taxon>
        <taxon>Pezizomycotina</taxon>
        <taxon>Dothideomycetes</taxon>
        <taxon>Dothideomycetidae</taxon>
        <taxon>Mycosphaerellales</taxon>
        <taxon>Mycosphaerellaceae</taxon>
        <taxon>Lecanosticta</taxon>
    </lineage>
</organism>
<evidence type="ECO:0000256" key="1">
    <source>
        <dbReference type="SAM" id="Phobius"/>
    </source>
</evidence>
<comment type="caution">
    <text evidence="2">The sequence shown here is derived from an EMBL/GenBank/DDBJ whole genome shotgun (WGS) entry which is preliminary data.</text>
</comment>
<dbReference type="EMBL" id="CAVMBE010000002">
    <property type="protein sequence ID" value="CAK3785245.1"/>
    <property type="molecule type" value="Genomic_DNA"/>
</dbReference>
<keyword evidence="1" id="KW-0472">Membrane</keyword>
<dbReference type="Proteomes" id="UP001296104">
    <property type="component" value="Unassembled WGS sequence"/>
</dbReference>
<name>A0AAI8YPN4_9PEZI</name>
<sequence>MRSNVLGRCAIALIFTTSIILTFWQFASIYRRMQQYPPSSYTPQDSTSYTFTQSKATNNRPTKVIRIDRSGRLEPRIGVCTVVEEHNPPTQTAFTYASRHPTFFVSQPILDGLWSKEAALLEVLEQELSGPGSRRLQWLVWNDLDAPILDSRISFEDLLPPDERQDVQLLHAKGMMMLKVSNWSIAFLSAVTARQAMCDEECLYDWDRHPTQDVLRSEDFKYQTVEIPTWWSEPCHGEEEWGMSSKKLERMRAFWNHEDLVRRSRRAGRARHDDPRERLWD</sequence>
<proteinExistence type="predicted"/>
<gene>
    <name evidence="2" type="ORF">LECACI_7A000624</name>
</gene>
<accession>A0AAI8YPN4</accession>
<keyword evidence="1" id="KW-0812">Transmembrane</keyword>
<evidence type="ECO:0000313" key="2">
    <source>
        <dbReference type="EMBL" id="CAK3785245.1"/>
    </source>
</evidence>
<reference evidence="2" key="1">
    <citation type="submission" date="2023-11" db="EMBL/GenBank/DDBJ databases">
        <authorList>
            <person name="Alioto T."/>
            <person name="Alioto T."/>
            <person name="Gomez Garrido J."/>
        </authorList>
    </citation>
    <scope>NUCLEOTIDE SEQUENCE</scope>
</reference>
<dbReference type="AlphaFoldDB" id="A0AAI8YPN4"/>
<evidence type="ECO:0000313" key="3">
    <source>
        <dbReference type="Proteomes" id="UP001296104"/>
    </source>
</evidence>